<dbReference type="GO" id="GO:0015833">
    <property type="term" value="P:peptide transport"/>
    <property type="evidence" value="ECO:0007669"/>
    <property type="project" value="TreeGrafter"/>
</dbReference>
<organism evidence="5 6">
    <name type="scientific">Pelovirga terrestris</name>
    <dbReference type="NCBI Taxonomy" id="2771352"/>
    <lineage>
        <taxon>Bacteria</taxon>
        <taxon>Pseudomonadati</taxon>
        <taxon>Thermodesulfobacteriota</taxon>
        <taxon>Desulfuromonadia</taxon>
        <taxon>Geobacterales</taxon>
        <taxon>Geobacteraceae</taxon>
        <taxon>Pelovirga</taxon>
    </lineage>
</organism>
<dbReference type="GO" id="GO:0043190">
    <property type="term" value="C:ATP-binding cassette (ABC) transporter complex"/>
    <property type="evidence" value="ECO:0007669"/>
    <property type="project" value="InterPro"/>
</dbReference>
<protein>
    <submittedName>
        <fullName evidence="5">Peptide-binding protein</fullName>
    </submittedName>
</protein>
<keyword evidence="2" id="KW-0813">Transport</keyword>
<dbReference type="SUPFAM" id="SSF53850">
    <property type="entry name" value="Periplasmic binding protein-like II"/>
    <property type="match status" value="1"/>
</dbReference>
<accession>A0A8J6UPW6</accession>
<feature type="domain" description="Solute-binding protein family 5" evidence="4">
    <location>
        <begin position="81"/>
        <end position="447"/>
    </location>
</feature>
<dbReference type="EMBL" id="JACWUN010000010">
    <property type="protein sequence ID" value="MBD1400994.1"/>
    <property type="molecule type" value="Genomic_DNA"/>
</dbReference>
<dbReference type="PANTHER" id="PTHR30290:SF38">
    <property type="entry name" value="D,D-DIPEPTIDE-BINDING PERIPLASMIC PROTEIN DDPA-RELATED"/>
    <property type="match status" value="1"/>
</dbReference>
<comment type="caution">
    <text evidence="5">The sequence shown here is derived from an EMBL/GenBank/DDBJ whole genome shotgun (WGS) entry which is preliminary data.</text>
</comment>
<evidence type="ECO:0000256" key="1">
    <source>
        <dbReference type="ARBA" id="ARBA00005695"/>
    </source>
</evidence>
<reference evidence="5" key="1">
    <citation type="submission" date="2020-09" db="EMBL/GenBank/DDBJ databases">
        <title>Pelobacter alkaliphilus sp. nov., a novel anaerobic arsenate-reducing bacterium from terrestrial mud volcano.</title>
        <authorList>
            <person name="Khomyakova M.A."/>
            <person name="Merkel A.Y."/>
            <person name="Slobodkin A.I."/>
        </authorList>
    </citation>
    <scope>NUCLEOTIDE SEQUENCE</scope>
    <source>
        <strain evidence="5">M08fum</strain>
    </source>
</reference>
<evidence type="ECO:0000259" key="4">
    <source>
        <dbReference type="Pfam" id="PF00496"/>
    </source>
</evidence>
<dbReference type="Proteomes" id="UP000632828">
    <property type="component" value="Unassembled WGS sequence"/>
</dbReference>
<keyword evidence="3" id="KW-0732">Signal</keyword>
<evidence type="ECO:0000256" key="2">
    <source>
        <dbReference type="ARBA" id="ARBA00022448"/>
    </source>
</evidence>
<gene>
    <name evidence="5" type="ORF">ICT70_09945</name>
</gene>
<comment type="similarity">
    <text evidence="1">Belongs to the bacterial solute-binding protein 5 family.</text>
</comment>
<dbReference type="Gene3D" id="3.40.190.10">
    <property type="entry name" value="Periplasmic binding protein-like II"/>
    <property type="match status" value="1"/>
</dbReference>
<dbReference type="InterPro" id="IPR039424">
    <property type="entry name" value="SBP_5"/>
</dbReference>
<dbReference type="AlphaFoldDB" id="A0A8J6UPW6"/>
<dbReference type="FunFam" id="3.10.105.10:FF:000006">
    <property type="entry name" value="Peptide ABC transporter substrate-binding protein"/>
    <property type="match status" value="1"/>
</dbReference>
<keyword evidence="6" id="KW-1185">Reference proteome</keyword>
<evidence type="ECO:0000313" key="5">
    <source>
        <dbReference type="EMBL" id="MBD1400994.1"/>
    </source>
</evidence>
<dbReference type="Gene3D" id="3.90.76.10">
    <property type="entry name" value="Dipeptide-binding Protein, Domain 1"/>
    <property type="match status" value="1"/>
</dbReference>
<evidence type="ECO:0000256" key="3">
    <source>
        <dbReference type="ARBA" id="ARBA00022729"/>
    </source>
</evidence>
<dbReference type="Gene3D" id="3.10.105.10">
    <property type="entry name" value="Dipeptide-binding Protein, Domain 3"/>
    <property type="match status" value="1"/>
</dbReference>
<dbReference type="PIRSF" id="PIRSF002741">
    <property type="entry name" value="MppA"/>
    <property type="match status" value="1"/>
</dbReference>
<dbReference type="PROSITE" id="PS51257">
    <property type="entry name" value="PROKAR_LIPOPROTEIN"/>
    <property type="match status" value="1"/>
</dbReference>
<proteinExistence type="inferred from homology"/>
<dbReference type="InterPro" id="IPR000914">
    <property type="entry name" value="SBP_5_dom"/>
</dbReference>
<name>A0A8J6UPW6_9BACT</name>
<dbReference type="InterPro" id="IPR030678">
    <property type="entry name" value="Peptide/Ni-bd"/>
</dbReference>
<evidence type="ECO:0000313" key="6">
    <source>
        <dbReference type="Proteomes" id="UP000632828"/>
    </source>
</evidence>
<sequence>MLFRLGVVAALLLLLGACERQSEVSLPGMSEALAPEYGDTFIEASIGDASNLLPVLSSDSASSAINSLVYNGLLRYNGQLELEGELAERWEVSDDNRILTFYLRRDVRWHDGSPFISDDVKFTYQLYIDPEIPTAYAESFSQVTRVETPDPYTFIAYYDTPYAPALLSWATAIHPRHLLEDTDILRSPLSRSPVGTGPYRFSEWVSGEKIVLEANPDYFEGSPYIRRVVYRIIPDVSTQFLELQTGSLDFMGLTPLQFDRQTDTPAFRRNYNKYQYLSFGYTYLGYNLRRPLFADRRVRQALAYAIDKQELIDGVLLGYGVAATGPYKPDTWVYNPEVMPYHYNPEKARQLLAEAGWHDANGDGILEKDGKPLAFTIVTNQGNDLRIKTGEIIQRRFREIGVDVRLRVIEWATFLKDFINPGNFDATILGWSGGPEPDQYNIWHSSKTAPGQLNFIGFEHPEIDELLERGRRVFDQEQRKLYYDRFQEILAEEQPYTFLYVSEALPAVSRRFRGIEPAPAGIRYNFQHWFVPAAEQKYTR</sequence>
<dbReference type="Pfam" id="PF00496">
    <property type="entry name" value="SBP_bac_5"/>
    <property type="match status" value="1"/>
</dbReference>
<dbReference type="CDD" id="cd08514">
    <property type="entry name" value="PBP2_AppA_like"/>
    <property type="match status" value="1"/>
</dbReference>
<dbReference type="GO" id="GO:1904680">
    <property type="term" value="F:peptide transmembrane transporter activity"/>
    <property type="evidence" value="ECO:0007669"/>
    <property type="project" value="TreeGrafter"/>
</dbReference>
<dbReference type="GO" id="GO:0030288">
    <property type="term" value="C:outer membrane-bounded periplasmic space"/>
    <property type="evidence" value="ECO:0007669"/>
    <property type="project" value="UniProtKB-ARBA"/>
</dbReference>
<dbReference type="PANTHER" id="PTHR30290">
    <property type="entry name" value="PERIPLASMIC BINDING COMPONENT OF ABC TRANSPORTER"/>
    <property type="match status" value="1"/>
</dbReference>